<sequence length="336" mass="37980">MAPNRGFWGRGTTQDDSIYDQLISEERRSAARAAGRRVGDLLEAQALEAALAASRPQQDEARPETPRTLQESESGDSSDEEALIPLFEDAQTTLACDDVDDDASLLLQMPAELAVRVLGYCSIEGAFCGAAACKTWYRRSTSEILCEVLCRRHWRTCRPQRWGGFRQMLARRDRVRLSGFYALRQSRSKPVRRDMWTPKELDQVYWVEAAWWRCLRFFADGSLRYCLFAEPEGGLQAVARLAAKRLAPEITPRHRRDEEKTHRGAYELKRGLVEATVEVPHGRVGFCLTLTHGARGRGVGLDLDRHSQVEKGGVSFDHRVPEDQRAFTFVAVPAWA</sequence>
<dbReference type="EMBL" id="CAKKNE010000001">
    <property type="protein sequence ID" value="CAH0364284.1"/>
    <property type="molecule type" value="Genomic_DNA"/>
</dbReference>
<reference evidence="3" key="2">
    <citation type="submission" date="2021-11" db="EMBL/GenBank/DDBJ databases">
        <authorList>
            <consortium name="Genoscope - CEA"/>
            <person name="William W."/>
        </authorList>
    </citation>
    <scope>NUCLEOTIDE SEQUENCE</scope>
</reference>
<gene>
    <name evidence="2" type="ORF">PCAL00307_LOCUS13446</name>
    <name evidence="3" type="ORF">PECAL_1P06390</name>
</gene>
<feature type="region of interest" description="Disordered" evidence="1">
    <location>
        <begin position="49"/>
        <end position="79"/>
    </location>
</feature>
<dbReference type="SUPFAM" id="SSF81383">
    <property type="entry name" value="F-box domain"/>
    <property type="match status" value="1"/>
</dbReference>
<organism evidence="2">
    <name type="scientific">Pelagomonas calceolata</name>
    <dbReference type="NCBI Taxonomy" id="35677"/>
    <lineage>
        <taxon>Eukaryota</taxon>
        <taxon>Sar</taxon>
        <taxon>Stramenopiles</taxon>
        <taxon>Ochrophyta</taxon>
        <taxon>Pelagophyceae</taxon>
        <taxon>Pelagomonadales</taxon>
        <taxon>Pelagomonadaceae</taxon>
        <taxon>Pelagomonas</taxon>
    </lineage>
</organism>
<protein>
    <recommendedName>
        <fullName evidence="5">F-box domain-containing protein</fullName>
    </recommendedName>
</protein>
<proteinExistence type="predicted"/>
<keyword evidence="4" id="KW-1185">Reference proteome</keyword>
<dbReference type="EMBL" id="HBIW01015590">
    <property type="protein sequence ID" value="CAE0698010.1"/>
    <property type="molecule type" value="Transcribed_RNA"/>
</dbReference>
<dbReference type="InterPro" id="IPR036047">
    <property type="entry name" value="F-box-like_dom_sf"/>
</dbReference>
<evidence type="ECO:0000256" key="1">
    <source>
        <dbReference type="SAM" id="MobiDB-lite"/>
    </source>
</evidence>
<dbReference type="AlphaFoldDB" id="A0A7S3ZZ07"/>
<dbReference type="Proteomes" id="UP000789595">
    <property type="component" value="Unassembled WGS sequence"/>
</dbReference>
<accession>A0A7S3ZZ07</accession>
<evidence type="ECO:0000313" key="2">
    <source>
        <dbReference type="EMBL" id="CAE0698010.1"/>
    </source>
</evidence>
<evidence type="ECO:0000313" key="4">
    <source>
        <dbReference type="Proteomes" id="UP000789595"/>
    </source>
</evidence>
<evidence type="ECO:0000313" key="3">
    <source>
        <dbReference type="EMBL" id="CAH0364284.1"/>
    </source>
</evidence>
<name>A0A7S3ZZ07_9STRA</name>
<reference evidence="2" key="1">
    <citation type="submission" date="2021-01" db="EMBL/GenBank/DDBJ databases">
        <authorList>
            <person name="Corre E."/>
            <person name="Pelletier E."/>
            <person name="Niang G."/>
            <person name="Scheremetjew M."/>
            <person name="Finn R."/>
            <person name="Kale V."/>
            <person name="Holt S."/>
            <person name="Cochrane G."/>
            <person name="Meng A."/>
            <person name="Brown T."/>
            <person name="Cohen L."/>
        </authorList>
    </citation>
    <scope>NUCLEOTIDE SEQUENCE</scope>
    <source>
        <strain evidence="2">CCMP1756</strain>
    </source>
</reference>
<evidence type="ECO:0008006" key="5">
    <source>
        <dbReference type="Google" id="ProtNLM"/>
    </source>
</evidence>
<dbReference type="OrthoDB" id="10613910at2759"/>